<evidence type="ECO:0000256" key="1">
    <source>
        <dbReference type="ARBA" id="ARBA00009437"/>
    </source>
</evidence>
<dbReference type="Pfam" id="PF03466">
    <property type="entry name" value="LysR_substrate"/>
    <property type="match status" value="1"/>
</dbReference>
<reference evidence="6" key="1">
    <citation type="submission" date="2023-07" db="EMBL/GenBank/DDBJ databases">
        <title>Genome content predicts the carbon catabolic preferences of heterotrophic bacteria.</title>
        <authorList>
            <person name="Gralka M."/>
        </authorList>
    </citation>
    <scope>NUCLEOTIDE SEQUENCE</scope>
    <source>
        <strain evidence="6">I2M02</strain>
    </source>
</reference>
<dbReference type="SUPFAM" id="SSF46785">
    <property type="entry name" value="Winged helix' DNA-binding domain"/>
    <property type="match status" value="1"/>
</dbReference>
<dbReference type="GO" id="GO:0003700">
    <property type="term" value="F:DNA-binding transcription factor activity"/>
    <property type="evidence" value="ECO:0007669"/>
    <property type="project" value="InterPro"/>
</dbReference>
<dbReference type="Gene3D" id="3.40.190.290">
    <property type="match status" value="1"/>
</dbReference>
<accession>A0AAW7XRI1</accession>
<dbReference type="Pfam" id="PF00126">
    <property type="entry name" value="HTH_1"/>
    <property type="match status" value="1"/>
</dbReference>
<dbReference type="Proteomes" id="UP001169823">
    <property type="component" value="Unassembled WGS sequence"/>
</dbReference>
<feature type="domain" description="HTH lysR-type" evidence="5">
    <location>
        <begin position="51"/>
        <end position="108"/>
    </location>
</feature>
<proteinExistence type="inferred from homology"/>
<dbReference type="InterPro" id="IPR005119">
    <property type="entry name" value="LysR_subst-bd"/>
</dbReference>
<dbReference type="PANTHER" id="PTHR30126:SF98">
    <property type="entry name" value="HTH-TYPE TRANSCRIPTIONAL ACTIVATOR BAUR"/>
    <property type="match status" value="1"/>
</dbReference>
<keyword evidence="4" id="KW-0804">Transcription</keyword>
<dbReference type="AlphaFoldDB" id="A0AAW7XRI1"/>
<keyword evidence="3" id="KW-0238">DNA-binding</keyword>
<keyword evidence="2" id="KW-0805">Transcription regulation</keyword>
<comment type="similarity">
    <text evidence="1">Belongs to the LysR transcriptional regulatory family.</text>
</comment>
<dbReference type="Gene3D" id="1.10.10.10">
    <property type="entry name" value="Winged helix-like DNA-binding domain superfamily/Winged helix DNA-binding domain"/>
    <property type="match status" value="1"/>
</dbReference>
<evidence type="ECO:0000313" key="6">
    <source>
        <dbReference type="EMBL" id="MDO6455884.1"/>
    </source>
</evidence>
<comment type="caution">
    <text evidence="6">The sequence shown here is derived from an EMBL/GenBank/DDBJ whole genome shotgun (WGS) entry which is preliminary data.</text>
</comment>
<evidence type="ECO:0000256" key="2">
    <source>
        <dbReference type="ARBA" id="ARBA00023015"/>
    </source>
</evidence>
<evidence type="ECO:0000256" key="3">
    <source>
        <dbReference type="ARBA" id="ARBA00023125"/>
    </source>
</evidence>
<dbReference type="InterPro" id="IPR000847">
    <property type="entry name" value="LysR_HTH_N"/>
</dbReference>
<evidence type="ECO:0000259" key="5">
    <source>
        <dbReference type="PROSITE" id="PS50931"/>
    </source>
</evidence>
<dbReference type="GO" id="GO:0000976">
    <property type="term" value="F:transcription cis-regulatory region binding"/>
    <property type="evidence" value="ECO:0007669"/>
    <property type="project" value="TreeGrafter"/>
</dbReference>
<dbReference type="InterPro" id="IPR036390">
    <property type="entry name" value="WH_DNA-bd_sf"/>
</dbReference>
<name>A0AAW7XRI1_9RHOB</name>
<dbReference type="PANTHER" id="PTHR30126">
    <property type="entry name" value="HTH-TYPE TRANSCRIPTIONAL REGULATOR"/>
    <property type="match status" value="1"/>
</dbReference>
<sequence>MRDTFVSRFLSTSFTLTEYFGLVVHNLSAQSSTKRKPLLAKQAILKSLGDVDIRLLRVFSVVAACNGIAASEMELNIGKSTISRHISDLETRLGLRLCLRGPSGFQLTSEGEQVLKLATHLLAQIDEFRSDVDAIQSTLSGTIRFGVYDQSSTNPQAQIDKAIEKFDQIAPNVSLEISMDTLTALEANILNGSIDLAIMPAYQTSPMLSYTELYCANMNLYCGKGHPLFGRDTHGLDPKSTLPAYKYAGYSFNSPNMRVSNMLGLERTASVKDEESLALLVQSGRYLGFLGDHLIPCIGGHSRFWRLFSKELSYSVQFAAVTRRNQRPNRKIEAFLKCLIETHPSSPTLLTSA</sequence>
<dbReference type="PROSITE" id="PS50931">
    <property type="entry name" value="HTH_LYSR"/>
    <property type="match status" value="1"/>
</dbReference>
<protein>
    <submittedName>
        <fullName evidence="6">LysR family transcriptional regulator</fullName>
    </submittedName>
</protein>
<dbReference type="InterPro" id="IPR036388">
    <property type="entry name" value="WH-like_DNA-bd_sf"/>
</dbReference>
<dbReference type="RefSeq" id="WP_303493988.1">
    <property type="nucleotide sequence ID" value="NZ_JAUOPJ010000001.1"/>
</dbReference>
<evidence type="ECO:0000256" key="4">
    <source>
        <dbReference type="ARBA" id="ARBA00023163"/>
    </source>
</evidence>
<evidence type="ECO:0000313" key="7">
    <source>
        <dbReference type="Proteomes" id="UP001169823"/>
    </source>
</evidence>
<organism evidence="6 7">
    <name type="scientific">Celeribacter halophilus</name>
    <dbReference type="NCBI Taxonomy" id="576117"/>
    <lineage>
        <taxon>Bacteria</taxon>
        <taxon>Pseudomonadati</taxon>
        <taxon>Pseudomonadota</taxon>
        <taxon>Alphaproteobacteria</taxon>
        <taxon>Rhodobacterales</taxon>
        <taxon>Roseobacteraceae</taxon>
        <taxon>Celeribacter</taxon>
    </lineage>
</organism>
<dbReference type="SUPFAM" id="SSF53850">
    <property type="entry name" value="Periplasmic binding protein-like II"/>
    <property type="match status" value="1"/>
</dbReference>
<gene>
    <name evidence="6" type="ORF">Q4494_02250</name>
</gene>
<dbReference type="EMBL" id="JAUOPJ010000001">
    <property type="protein sequence ID" value="MDO6455884.1"/>
    <property type="molecule type" value="Genomic_DNA"/>
</dbReference>